<dbReference type="Proteomes" id="UP000585474">
    <property type="component" value="Unassembled WGS sequence"/>
</dbReference>
<gene>
    <name evidence="2" type="ORF">Acr_19g0001810</name>
</gene>
<dbReference type="AlphaFoldDB" id="A0A7J0G8W5"/>
<dbReference type="PANTHER" id="PTHR47926">
    <property type="entry name" value="PENTATRICOPEPTIDE REPEAT-CONTAINING PROTEIN"/>
    <property type="match status" value="1"/>
</dbReference>
<dbReference type="NCBIfam" id="TIGR00756">
    <property type="entry name" value="PPR"/>
    <property type="match status" value="1"/>
</dbReference>
<dbReference type="EMBL" id="BJWL01000019">
    <property type="protein sequence ID" value="GFZ07244.1"/>
    <property type="molecule type" value="Genomic_DNA"/>
</dbReference>
<evidence type="ECO:0000256" key="1">
    <source>
        <dbReference type="ARBA" id="ARBA00022737"/>
    </source>
</evidence>
<keyword evidence="3" id="KW-1185">Reference proteome</keyword>
<comment type="caution">
    <text evidence="2">The sequence shown here is derived from an EMBL/GenBank/DDBJ whole genome shotgun (WGS) entry which is preliminary data.</text>
</comment>
<organism evidence="2 3">
    <name type="scientific">Actinidia rufa</name>
    <dbReference type="NCBI Taxonomy" id="165716"/>
    <lineage>
        <taxon>Eukaryota</taxon>
        <taxon>Viridiplantae</taxon>
        <taxon>Streptophyta</taxon>
        <taxon>Embryophyta</taxon>
        <taxon>Tracheophyta</taxon>
        <taxon>Spermatophyta</taxon>
        <taxon>Magnoliopsida</taxon>
        <taxon>eudicotyledons</taxon>
        <taxon>Gunneridae</taxon>
        <taxon>Pentapetalae</taxon>
        <taxon>asterids</taxon>
        <taxon>Ericales</taxon>
        <taxon>Actinidiaceae</taxon>
        <taxon>Actinidia</taxon>
    </lineage>
</organism>
<accession>A0A7J0G8W5</accession>
<dbReference type="GO" id="GO:0003723">
    <property type="term" value="F:RNA binding"/>
    <property type="evidence" value="ECO:0007669"/>
    <property type="project" value="InterPro"/>
</dbReference>
<dbReference type="PROSITE" id="PS51257">
    <property type="entry name" value="PROKAR_LIPOPROTEIN"/>
    <property type="match status" value="1"/>
</dbReference>
<name>A0A7J0G8W5_9ERIC</name>
<dbReference type="OrthoDB" id="9990610at2759"/>
<proteinExistence type="predicted"/>
<dbReference type="InterPro" id="IPR002885">
    <property type="entry name" value="PPR_rpt"/>
</dbReference>
<dbReference type="PANTHER" id="PTHR47926:SF448">
    <property type="entry name" value="PENTACOTRIPEPTIDE-REPEAT REGION OF PRORP DOMAIN-CONTAINING PROTEIN"/>
    <property type="match status" value="1"/>
</dbReference>
<dbReference type="GO" id="GO:0009451">
    <property type="term" value="P:RNA modification"/>
    <property type="evidence" value="ECO:0007669"/>
    <property type="project" value="InterPro"/>
</dbReference>
<reference evidence="2 3" key="1">
    <citation type="submission" date="2019-07" db="EMBL/GenBank/DDBJ databases">
        <title>De Novo Assembly of kiwifruit Actinidia rufa.</title>
        <authorList>
            <person name="Sugita-Konishi S."/>
            <person name="Sato K."/>
            <person name="Mori E."/>
            <person name="Abe Y."/>
            <person name="Kisaki G."/>
            <person name="Hamano K."/>
            <person name="Suezawa K."/>
            <person name="Otani M."/>
            <person name="Fukuda T."/>
            <person name="Manabe T."/>
            <person name="Gomi K."/>
            <person name="Tabuchi M."/>
            <person name="Akimitsu K."/>
            <person name="Kataoka I."/>
        </authorList>
    </citation>
    <scope>NUCLEOTIDE SEQUENCE [LARGE SCALE GENOMIC DNA]</scope>
    <source>
        <strain evidence="3">cv. Fuchu</strain>
    </source>
</reference>
<dbReference type="Gene3D" id="1.25.40.10">
    <property type="entry name" value="Tetratricopeptide repeat domain"/>
    <property type="match status" value="1"/>
</dbReference>
<evidence type="ECO:0000313" key="2">
    <source>
        <dbReference type="EMBL" id="GFZ07244.1"/>
    </source>
</evidence>
<keyword evidence="1" id="KW-0677">Repeat</keyword>
<protein>
    <submittedName>
        <fullName evidence="2">Tetratricopeptide repeat (TPR)-like superfamily protein</fullName>
    </submittedName>
</protein>
<dbReference type="InterPro" id="IPR011990">
    <property type="entry name" value="TPR-like_helical_dom_sf"/>
</dbReference>
<sequence length="115" mass="12477">MEREGVSPNCFTLSSVVAACANLAGLSCGQQLHGGIVRRGFDGNLALANALIDMYAKCGNIVDSRKVFDEMSIRDKVGAPIQWVYGVLYVQVQHMKEAGYVLDLDCLIHDLEDGT</sequence>
<dbReference type="InterPro" id="IPR046960">
    <property type="entry name" value="PPR_At4g14850-like_plant"/>
</dbReference>
<evidence type="ECO:0000313" key="3">
    <source>
        <dbReference type="Proteomes" id="UP000585474"/>
    </source>
</evidence>